<dbReference type="SUPFAM" id="SSF55073">
    <property type="entry name" value="Nucleotide cyclase"/>
    <property type="match status" value="1"/>
</dbReference>
<dbReference type="InterPro" id="IPR000160">
    <property type="entry name" value="GGDEF_dom"/>
</dbReference>
<dbReference type="OrthoDB" id="3763366at2"/>
<evidence type="ECO:0000313" key="5">
    <source>
        <dbReference type="Proteomes" id="UP000199290"/>
    </source>
</evidence>
<feature type="transmembrane region" description="Helical" evidence="1">
    <location>
        <begin position="6"/>
        <end position="27"/>
    </location>
</feature>
<evidence type="ECO:0000259" key="2">
    <source>
        <dbReference type="PROSITE" id="PS50887"/>
    </source>
</evidence>
<sequence>MNNYDPLLIAASFVVAVMAAYAALFFGARLNRSGDDARWRWLGAGALLMGTGIWSMHFVGMRAMPSNVPLAFDAGLTAVSWLAAVVASGVALHMIGRDRLGAGLFAGATVAMGASIVVMHYLGMYALQMSAPPVFHTGFLAVSVAIALGASAGALAICRVVQKAEGQQALFLQFVAALVMATAICGMHYSGMMAMTFPEGAVPAADNLLRGDWMGVPLAIFCTALLASALGVTALDVKQQRKREEAREQEEQRVAELAFIDSVTGLPNRSGLEQTLLDILARKDARKHPFALIHLDIANFRELSNQMGDASLKSVVSEVSASLREQLSDDAILARYAAGTFFIVVLDHEDARHKFMYKRLRQLDKLIGTDAVPIAWRVGQSAFPVTGNSTRKLIKAAMVPRDLSDIGRFDNMAADPELVLPNQQQFS</sequence>
<organism evidence="4 5">
    <name type="scientific">Marinobacter gudaonensis</name>
    <dbReference type="NCBI Taxonomy" id="375760"/>
    <lineage>
        <taxon>Bacteria</taxon>
        <taxon>Pseudomonadati</taxon>
        <taxon>Pseudomonadota</taxon>
        <taxon>Gammaproteobacteria</taxon>
        <taxon>Pseudomonadales</taxon>
        <taxon>Marinobacteraceae</taxon>
        <taxon>Marinobacter</taxon>
    </lineage>
</organism>
<dbReference type="AlphaFoldDB" id="A0A1I6H3V7"/>
<feature type="transmembrane region" description="Helical" evidence="1">
    <location>
        <begin position="170"/>
        <end position="189"/>
    </location>
</feature>
<dbReference type="STRING" id="375760.SAMN04488073_2235"/>
<dbReference type="PANTHER" id="PTHR35152">
    <property type="entry name" value="DOMAIN SIGNALLING PROTEIN, PUTATIVE (AFU_ORTHOLOGUE AFUA_5G11310)-RELATED"/>
    <property type="match status" value="1"/>
</dbReference>
<proteinExistence type="predicted"/>
<dbReference type="NCBIfam" id="TIGR00254">
    <property type="entry name" value="GGDEF"/>
    <property type="match status" value="1"/>
</dbReference>
<dbReference type="InterPro" id="IPR043128">
    <property type="entry name" value="Rev_trsase/Diguanyl_cyclase"/>
</dbReference>
<dbReference type="PROSITE" id="PS50924">
    <property type="entry name" value="MHYT"/>
    <property type="match status" value="1"/>
</dbReference>
<feature type="domain" description="GGDEF" evidence="2">
    <location>
        <begin position="288"/>
        <end position="416"/>
    </location>
</feature>
<feature type="transmembrane region" description="Helical" evidence="1">
    <location>
        <begin position="78"/>
        <end position="95"/>
    </location>
</feature>
<keyword evidence="1" id="KW-0812">Transmembrane</keyword>
<dbReference type="GO" id="GO:0016020">
    <property type="term" value="C:membrane"/>
    <property type="evidence" value="ECO:0007669"/>
    <property type="project" value="UniProtKB-UniRule"/>
</dbReference>
<name>A0A1I6H3V7_9GAMM</name>
<dbReference type="PROSITE" id="PS50887">
    <property type="entry name" value="GGDEF"/>
    <property type="match status" value="1"/>
</dbReference>
<evidence type="ECO:0000313" key="4">
    <source>
        <dbReference type="EMBL" id="SFR49156.1"/>
    </source>
</evidence>
<feature type="transmembrane region" description="Helical" evidence="1">
    <location>
        <begin position="102"/>
        <end position="122"/>
    </location>
</feature>
<feature type="transmembrane region" description="Helical" evidence="1">
    <location>
        <begin position="216"/>
        <end position="237"/>
    </location>
</feature>
<dbReference type="EMBL" id="FOYV01000001">
    <property type="protein sequence ID" value="SFR49156.1"/>
    <property type="molecule type" value="Genomic_DNA"/>
</dbReference>
<dbReference type="PANTHER" id="PTHR35152:SF1">
    <property type="entry name" value="DOMAIN SIGNALLING PROTEIN, PUTATIVE (AFU_ORTHOLOGUE AFUA_5G11310)-RELATED"/>
    <property type="match status" value="1"/>
</dbReference>
<keyword evidence="1" id="KW-1133">Transmembrane helix</keyword>
<keyword evidence="1" id="KW-0472">Membrane</keyword>
<dbReference type="InterPro" id="IPR029787">
    <property type="entry name" value="Nucleotide_cyclase"/>
</dbReference>
<keyword evidence="5" id="KW-1185">Reference proteome</keyword>
<evidence type="ECO:0000259" key="3">
    <source>
        <dbReference type="PROSITE" id="PS50924"/>
    </source>
</evidence>
<feature type="domain" description="MHYT" evidence="3">
    <location>
        <begin position="4"/>
        <end position="198"/>
    </location>
</feature>
<gene>
    <name evidence="4" type="ORF">SAMN04488073_2235</name>
</gene>
<feature type="transmembrane region" description="Helical" evidence="1">
    <location>
        <begin position="39"/>
        <end position="58"/>
    </location>
</feature>
<dbReference type="SMART" id="SM00267">
    <property type="entry name" value="GGDEF"/>
    <property type="match status" value="1"/>
</dbReference>
<accession>A0A1I6H3V7</accession>
<evidence type="ECO:0000256" key="1">
    <source>
        <dbReference type="PROSITE-ProRule" id="PRU00244"/>
    </source>
</evidence>
<dbReference type="InterPro" id="IPR005330">
    <property type="entry name" value="MHYT_dom"/>
</dbReference>
<protein>
    <submittedName>
        <fullName evidence="4">Diguanylate cyclase (GGDEF) domain-containing protein</fullName>
    </submittedName>
</protein>
<feature type="transmembrane region" description="Helical" evidence="1">
    <location>
        <begin position="134"/>
        <end position="158"/>
    </location>
</feature>
<dbReference type="Gene3D" id="3.30.70.270">
    <property type="match status" value="1"/>
</dbReference>
<dbReference type="Pfam" id="PF03707">
    <property type="entry name" value="MHYT"/>
    <property type="match status" value="2"/>
</dbReference>
<reference evidence="5" key="1">
    <citation type="submission" date="2016-10" db="EMBL/GenBank/DDBJ databases">
        <authorList>
            <person name="Varghese N."/>
            <person name="Submissions S."/>
        </authorList>
    </citation>
    <scope>NUCLEOTIDE SEQUENCE [LARGE SCALE GENOMIC DNA]</scope>
    <source>
        <strain evidence="5">CGMCC 1.6294</strain>
    </source>
</reference>
<dbReference type="Proteomes" id="UP000199290">
    <property type="component" value="Unassembled WGS sequence"/>
</dbReference>
<dbReference type="RefSeq" id="WP_091989657.1">
    <property type="nucleotide sequence ID" value="NZ_FOYV01000001.1"/>
</dbReference>
<dbReference type="Pfam" id="PF00990">
    <property type="entry name" value="GGDEF"/>
    <property type="match status" value="1"/>
</dbReference>